<comment type="caution">
    <text evidence="2">The sequence shown here is derived from an EMBL/GenBank/DDBJ whole genome shotgun (WGS) entry which is preliminary data.</text>
</comment>
<keyword evidence="3" id="KW-1185">Reference proteome</keyword>
<protein>
    <submittedName>
        <fullName evidence="2">Uncharacterized protein</fullName>
    </submittedName>
</protein>
<dbReference type="EMBL" id="QKUF01000061">
    <property type="protein sequence ID" value="PZW18084.1"/>
    <property type="molecule type" value="Genomic_DNA"/>
</dbReference>
<organism evidence="2 3">
    <name type="scientific">Thermosporothrix hazakensis</name>
    <dbReference type="NCBI Taxonomy" id="644383"/>
    <lineage>
        <taxon>Bacteria</taxon>
        <taxon>Bacillati</taxon>
        <taxon>Chloroflexota</taxon>
        <taxon>Ktedonobacteria</taxon>
        <taxon>Ktedonobacterales</taxon>
        <taxon>Thermosporotrichaceae</taxon>
        <taxon>Thermosporothrix</taxon>
    </lineage>
</organism>
<reference evidence="2 3" key="1">
    <citation type="submission" date="2018-06" db="EMBL/GenBank/DDBJ databases">
        <title>Genomic Encyclopedia of Archaeal and Bacterial Type Strains, Phase II (KMG-II): from individual species to whole genera.</title>
        <authorList>
            <person name="Goeker M."/>
        </authorList>
    </citation>
    <scope>NUCLEOTIDE SEQUENCE [LARGE SCALE GENOMIC DNA]</scope>
    <source>
        <strain evidence="2 3">ATCC BAA-1881</strain>
    </source>
</reference>
<keyword evidence="1" id="KW-1133">Transmembrane helix</keyword>
<dbReference type="Proteomes" id="UP000248806">
    <property type="component" value="Unassembled WGS sequence"/>
</dbReference>
<name>A0A326TRD5_THEHA</name>
<evidence type="ECO:0000313" key="2">
    <source>
        <dbReference type="EMBL" id="PZW18084.1"/>
    </source>
</evidence>
<feature type="transmembrane region" description="Helical" evidence="1">
    <location>
        <begin position="21"/>
        <end position="38"/>
    </location>
</feature>
<sequence length="84" mass="9328">MGVRAAVGQDHAARERQHAHLLRLFEAIVLAILILQGGRARPGGWSRPLSRLVVSPALRFTVVHSPLEVAPTWRQTEQTNWEGS</sequence>
<proteinExistence type="predicted"/>
<gene>
    <name evidence="2" type="ORF">EI42_06355</name>
</gene>
<evidence type="ECO:0000313" key="3">
    <source>
        <dbReference type="Proteomes" id="UP000248806"/>
    </source>
</evidence>
<keyword evidence="1" id="KW-0812">Transmembrane</keyword>
<accession>A0A326TRD5</accession>
<keyword evidence="1" id="KW-0472">Membrane</keyword>
<dbReference type="AlphaFoldDB" id="A0A326TRD5"/>
<evidence type="ECO:0000256" key="1">
    <source>
        <dbReference type="SAM" id="Phobius"/>
    </source>
</evidence>